<dbReference type="InterPro" id="IPR051566">
    <property type="entry name" value="CNKSR"/>
</dbReference>
<proteinExistence type="predicted"/>
<evidence type="ECO:0000313" key="4">
    <source>
        <dbReference type="Proteomes" id="UP000694415"/>
    </source>
</evidence>
<dbReference type="Ensembl" id="ENSMSIT00000001648.1">
    <property type="protein sequence ID" value="ENSMSIP00000001282.1"/>
    <property type="gene ID" value="ENSMSIG00000001258.1"/>
</dbReference>
<feature type="compositionally biased region" description="Polar residues" evidence="1">
    <location>
        <begin position="816"/>
        <end position="830"/>
    </location>
</feature>
<dbReference type="Proteomes" id="UP000694415">
    <property type="component" value="Unplaced"/>
</dbReference>
<protein>
    <submittedName>
        <fullName evidence="3">Testis expressed gene 16</fullName>
    </submittedName>
</protein>
<feature type="region of interest" description="Disordered" evidence="1">
    <location>
        <begin position="816"/>
        <end position="840"/>
    </location>
</feature>
<feature type="region of interest" description="Disordered" evidence="1">
    <location>
        <begin position="161"/>
        <end position="182"/>
    </location>
</feature>
<feature type="region of interest" description="Disordered" evidence="1">
    <location>
        <begin position="677"/>
        <end position="717"/>
    </location>
</feature>
<evidence type="ECO:0000259" key="2">
    <source>
        <dbReference type="Pfam" id="PF10534"/>
    </source>
</evidence>
<feature type="compositionally biased region" description="Low complexity" evidence="1">
    <location>
        <begin position="1218"/>
        <end position="1228"/>
    </location>
</feature>
<feature type="region of interest" description="Disordered" evidence="1">
    <location>
        <begin position="1213"/>
        <end position="1256"/>
    </location>
</feature>
<feature type="compositionally biased region" description="Basic and acidic residues" evidence="1">
    <location>
        <begin position="1101"/>
        <end position="1112"/>
    </location>
</feature>
<feature type="region of interest" description="Disordered" evidence="1">
    <location>
        <begin position="732"/>
        <end position="772"/>
    </location>
</feature>
<feature type="region of interest" description="Disordered" evidence="1">
    <location>
        <begin position="497"/>
        <end position="524"/>
    </location>
</feature>
<feature type="compositionally biased region" description="Low complexity" evidence="1">
    <location>
        <begin position="1078"/>
        <end position="1100"/>
    </location>
</feature>
<accession>A0A8C6G6H3</accession>
<evidence type="ECO:0000256" key="1">
    <source>
        <dbReference type="SAM" id="MobiDB-lite"/>
    </source>
</evidence>
<dbReference type="Pfam" id="PF10534">
    <property type="entry name" value="CRIC_ras_sig"/>
    <property type="match status" value="1"/>
</dbReference>
<feature type="compositionally biased region" description="Polar residues" evidence="1">
    <location>
        <begin position="757"/>
        <end position="766"/>
    </location>
</feature>
<feature type="region of interest" description="Disordered" evidence="1">
    <location>
        <begin position="606"/>
        <end position="632"/>
    </location>
</feature>
<feature type="region of interest" description="Disordered" evidence="1">
    <location>
        <begin position="365"/>
        <end position="394"/>
    </location>
</feature>
<dbReference type="GeneTree" id="ENSGT00390000002792"/>
<feature type="compositionally biased region" description="Basic and acidic residues" evidence="1">
    <location>
        <begin position="1002"/>
        <end position="1023"/>
    </location>
</feature>
<evidence type="ECO:0000313" key="3">
    <source>
        <dbReference type="Ensembl" id="ENSMSIP00000001282.1"/>
    </source>
</evidence>
<feature type="region of interest" description="Disordered" evidence="1">
    <location>
        <begin position="990"/>
        <end position="1124"/>
    </location>
</feature>
<dbReference type="InterPro" id="IPR017874">
    <property type="entry name" value="CRIC_domain"/>
</dbReference>
<sequence>MHREDQNIKKMPTRFGKESEQLEHAIDRVLFTISERRLARSLHGTIEHPPHSILTATLDLVNIASTILNILERPPFDCMSEFSSLKNHLINHITLLKHFSEQSDLTHENESDIIDMCKGVTKMCHYIISLPPDLPKPERQIPRPAHREDRPPRVQVPITTEPERVSSSVKRKADNTPSIQHLSMPMTTSALSYGPPVQYTSVQNQRLSESYSSSPRVEFPSDEGTFTLECDKGYKSETEIQYTDAFETLGGSFYYKTLQDLTLIESDTPLMDSGSEKCVIDSDSDRGVVSDFELEEQSKDSGSVTLGLDSDSEKSPRDSDSRKHLFKAEPYQLDSVSVEDLTKTGKHLLRIEQYQMESGALKHWMTSGSEKSLEDSNSERLSDSDNERQKEENFQMASASIQSLMESEKTKMESESLWMISDSESYSVDSHTEKGRASVSKINLIQIDETEKPRTKRYLMESDSEPSNTDSDSEGCELASAAVKYFIATKTFHQSSASSQFPKDSWSGSRTINSDSESPVMSSDSMKYMKKAETCKSTCNLERLKAAHKSESLQDWLDAKRKQLDSDNAGYWDSSGKYQFSSIVPQESVGKRQGDLQTFQHITEKKEVGSSSDKHQTQFGNERDQNDPKSKRYLIKTETGLDNEGFQMDEEREGCLVESDVRDSEREAHLLEAHRLGARKKENRPPGFWRPIILPPKLAQDKKTEEQKSVQQKDNRVSRIQLTRYKSEDKNVRFEEASSSLSDKPLSQEKLKKKHSYSFSPDSPTFTDEKHHRKASLKISGYKRQCKEYRYPHSCESLKYQISPIPLSSETCTSNVSSFVDSPTSKSPKSVTRKKSRRSITYSPELGSQKCTRCFMEISNSSYHKCLINSDDSDSDSPLHGQISSHSKYSLRSKTIRHFKTSRNRPLSQSLDPQHSVVSRCSLHREDSKHSIDSTSYLHCESCASLQNLKGSSVTHTISKTTKKIMGQHSTQGHISAPVRLSQSESKFNLTAQPQNEDTPDVSDRNIKAEANVEDKLLYKDDTDHEDETNTEDETDGEDETDTEDEDEDDTKDKKDPKDKSDPDGSDPKDGNSENNTDSNNGSQPSGSSGPTGGPDSSNDGDSKNVTDHKSGSDPTIDNATNSDVNLKYSTDETCTNNLDNASDLAEYFNHHNNADFKGRTNPASGNKTRTVLDYISGSNNEDTGPRNAIIKENIAYSENIRLLSNSYQNNVIKNESEPSSNPSPQNSYGLPKDLDSNSNINPSNATNNTVNPNYGAKSTSTAIYKQTAALNYYSDINDVTGFTYEVRSSFVVNSNYFDRKKYAGRLSFALHTINAIDTNNVITCTSAIRSQFASEKTSVLDTKHSPRFSRFRSFNVIISPNYNTKNSQNANKSSISNIYNLPATELEINILSVLKIIYGNTPNFIAGTNYPDFLITSEFYEPLKLCRAYKIFDNQNIDAPFQDSAGYMDSDNSTYATGSMVALDAKESGFLKYFPRIQNTIGIKDPSSPFKVFSNQNIPVPSFDVIVEAELPDIMKFTISSGAVNQLFQLRLQTGSRQNVDL</sequence>
<reference evidence="3" key="1">
    <citation type="submission" date="2025-08" db="UniProtKB">
        <authorList>
            <consortium name="Ensembl"/>
        </authorList>
    </citation>
    <scope>IDENTIFICATION</scope>
</reference>
<feature type="compositionally biased region" description="Low complexity" evidence="1">
    <location>
        <begin position="514"/>
        <end position="524"/>
    </location>
</feature>
<feature type="domain" description="CRIC" evidence="2">
    <location>
        <begin position="20"/>
        <end position="97"/>
    </location>
</feature>
<feature type="region of interest" description="Disordered" evidence="1">
    <location>
        <begin position="294"/>
        <end position="326"/>
    </location>
</feature>
<name>A0A8C6G6H3_MUSSI</name>
<reference evidence="3" key="2">
    <citation type="submission" date="2025-09" db="UniProtKB">
        <authorList>
            <consortium name="Ensembl"/>
        </authorList>
    </citation>
    <scope>IDENTIFICATION</scope>
</reference>
<organism evidence="3 4">
    <name type="scientific">Mus spicilegus</name>
    <name type="common">Mound-building mouse</name>
    <dbReference type="NCBI Taxonomy" id="10103"/>
    <lineage>
        <taxon>Eukaryota</taxon>
        <taxon>Metazoa</taxon>
        <taxon>Chordata</taxon>
        <taxon>Craniata</taxon>
        <taxon>Vertebrata</taxon>
        <taxon>Euteleostomi</taxon>
        <taxon>Mammalia</taxon>
        <taxon>Eutheria</taxon>
        <taxon>Euarchontoglires</taxon>
        <taxon>Glires</taxon>
        <taxon>Rodentia</taxon>
        <taxon>Myomorpha</taxon>
        <taxon>Muroidea</taxon>
        <taxon>Muridae</taxon>
        <taxon>Murinae</taxon>
        <taxon>Mus</taxon>
        <taxon>Mus</taxon>
    </lineage>
</organism>
<feature type="compositionally biased region" description="Low complexity" evidence="1">
    <location>
        <begin position="1237"/>
        <end position="1254"/>
    </location>
</feature>
<dbReference type="PANTHER" id="PTHR12844">
    <property type="entry name" value="CONNECTOR ENCHANCER OF KINASE SUPPRESSOR OF RAS"/>
    <property type="match status" value="1"/>
</dbReference>
<feature type="compositionally biased region" description="Basic and acidic residues" evidence="1">
    <location>
        <begin position="1051"/>
        <end position="1072"/>
    </location>
</feature>
<feature type="compositionally biased region" description="Polar residues" evidence="1">
    <location>
        <begin position="497"/>
        <end position="513"/>
    </location>
</feature>
<feature type="compositionally biased region" description="Acidic residues" evidence="1">
    <location>
        <begin position="1024"/>
        <end position="1050"/>
    </location>
</feature>
<feature type="compositionally biased region" description="Polar residues" evidence="1">
    <location>
        <begin position="1113"/>
        <end position="1124"/>
    </location>
</feature>
<dbReference type="PANTHER" id="PTHR12844:SF17">
    <property type="entry name" value="CONNECTOR ENHANCER OF KINASE SUPPRESSOR OF RAS 3"/>
    <property type="match status" value="1"/>
</dbReference>
<feature type="compositionally biased region" description="Basic and acidic residues" evidence="1">
    <location>
        <begin position="311"/>
        <end position="326"/>
    </location>
</feature>
<feature type="compositionally biased region" description="Basic and acidic residues" evidence="1">
    <location>
        <begin position="606"/>
        <end position="630"/>
    </location>
</feature>
<keyword evidence="4" id="KW-1185">Reference proteome</keyword>
<feature type="compositionally biased region" description="Basic and acidic residues" evidence="1">
    <location>
        <begin position="699"/>
        <end position="717"/>
    </location>
</feature>
<feature type="compositionally biased region" description="Basic and acidic residues" evidence="1">
    <location>
        <begin position="371"/>
        <end position="393"/>
    </location>
</feature>